<sequence>MNWYPNFWTHVTQFQKKKDLVLKCEAFAQESNRLQAQMDNATWQAKRLSNNNASGLNQVDRLTCQLKEKSDQVLKLQPV</sequence>
<dbReference type="AlphaFoldDB" id="A0A9D4IXR4"/>
<protein>
    <submittedName>
        <fullName evidence="1">Uncharacterized protein</fullName>
    </submittedName>
</protein>
<name>A0A9D4IXR4_DREPO</name>
<comment type="caution">
    <text evidence="1">The sequence shown here is derived from an EMBL/GenBank/DDBJ whole genome shotgun (WGS) entry which is preliminary data.</text>
</comment>
<reference evidence="1" key="2">
    <citation type="submission" date="2020-11" db="EMBL/GenBank/DDBJ databases">
        <authorList>
            <person name="McCartney M.A."/>
            <person name="Auch B."/>
            <person name="Kono T."/>
            <person name="Mallez S."/>
            <person name="Becker A."/>
            <person name="Gohl D.M."/>
            <person name="Silverstein K.A.T."/>
            <person name="Koren S."/>
            <person name="Bechman K.B."/>
            <person name="Herman A."/>
            <person name="Abrahante J.E."/>
            <person name="Garbe J."/>
        </authorList>
    </citation>
    <scope>NUCLEOTIDE SEQUENCE</scope>
    <source>
        <strain evidence="1">Duluth1</strain>
        <tissue evidence="1">Whole animal</tissue>
    </source>
</reference>
<gene>
    <name evidence="1" type="ORF">DPMN_166836</name>
</gene>
<keyword evidence="2" id="KW-1185">Reference proteome</keyword>
<evidence type="ECO:0000313" key="1">
    <source>
        <dbReference type="EMBL" id="KAH3788689.1"/>
    </source>
</evidence>
<evidence type="ECO:0000313" key="2">
    <source>
        <dbReference type="Proteomes" id="UP000828390"/>
    </source>
</evidence>
<dbReference type="Proteomes" id="UP000828390">
    <property type="component" value="Unassembled WGS sequence"/>
</dbReference>
<accession>A0A9D4IXR4</accession>
<dbReference type="EMBL" id="JAIWYP010000008">
    <property type="protein sequence ID" value="KAH3788689.1"/>
    <property type="molecule type" value="Genomic_DNA"/>
</dbReference>
<proteinExistence type="predicted"/>
<organism evidence="1 2">
    <name type="scientific">Dreissena polymorpha</name>
    <name type="common">Zebra mussel</name>
    <name type="synonym">Mytilus polymorpha</name>
    <dbReference type="NCBI Taxonomy" id="45954"/>
    <lineage>
        <taxon>Eukaryota</taxon>
        <taxon>Metazoa</taxon>
        <taxon>Spiralia</taxon>
        <taxon>Lophotrochozoa</taxon>
        <taxon>Mollusca</taxon>
        <taxon>Bivalvia</taxon>
        <taxon>Autobranchia</taxon>
        <taxon>Heteroconchia</taxon>
        <taxon>Euheterodonta</taxon>
        <taxon>Imparidentia</taxon>
        <taxon>Neoheterodontei</taxon>
        <taxon>Myida</taxon>
        <taxon>Dreissenoidea</taxon>
        <taxon>Dreissenidae</taxon>
        <taxon>Dreissena</taxon>
    </lineage>
</organism>
<reference evidence="1" key="1">
    <citation type="journal article" date="2019" name="bioRxiv">
        <title>The Genome of the Zebra Mussel, Dreissena polymorpha: A Resource for Invasive Species Research.</title>
        <authorList>
            <person name="McCartney M.A."/>
            <person name="Auch B."/>
            <person name="Kono T."/>
            <person name="Mallez S."/>
            <person name="Zhang Y."/>
            <person name="Obille A."/>
            <person name="Becker A."/>
            <person name="Abrahante J.E."/>
            <person name="Garbe J."/>
            <person name="Badalamenti J.P."/>
            <person name="Herman A."/>
            <person name="Mangelson H."/>
            <person name="Liachko I."/>
            <person name="Sullivan S."/>
            <person name="Sone E.D."/>
            <person name="Koren S."/>
            <person name="Silverstein K.A.T."/>
            <person name="Beckman K.B."/>
            <person name="Gohl D.M."/>
        </authorList>
    </citation>
    <scope>NUCLEOTIDE SEQUENCE</scope>
    <source>
        <strain evidence="1">Duluth1</strain>
        <tissue evidence="1">Whole animal</tissue>
    </source>
</reference>